<dbReference type="STRING" id="1884261.A0A5C3QHR6"/>
<gene>
    <name evidence="2" type="ORF">BDV98DRAFT_570729</name>
</gene>
<dbReference type="SUPFAM" id="SSF53254">
    <property type="entry name" value="Phosphoglycerate mutase-like"/>
    <property type="match status" value="1"/>
</dbReference>
<evidence type="ECO:0000256" key="1">
    <source>
        <dbReference type="SAM" id="MobiDB-lite"/>
    </source>
</evidence>
<dbReference type="Pfam" id="PF00300">
    <property type="entry name" value="His_Phos_1"/>
    <property type="match status" value="1"/>
</dbReference>
<organism evidence="2 3">
    <name type="scientific">Pterulicium gracile</name>
    <dbReference type="NCBI Taxonomy" id="1884261"/>
    <lineage>
        <taxon>Eukaryota</taxon>
        <taxon>Fungi</taxon>
        <taxon>Dikarya</taxon>
        <taxon>Basidiomycota</taxon>
        <taxon>Agaricomycotina</taxon>
        <taxon>Agaricomycetes</taxon>
        <taxon>Agaricomycetidae</taxon>
        <taxon>Agaricales</taxon>
        <taxon>Pleurotineae</taxon>
        <taxon>Pterulaceae</taxon>
        <taxon>Pterulicium</taxon>
    </lineage>
</organism>
<dbReference type="Proteomes" id="UP000305067">
    <property type="component" value="Unassembled WGS sequence"/>
</dbReference>
<dbReference type="OrthoDB" id="414418at2759"/>
<name>A0A5C3QHR6_9AGAR</name>
<dbReference type="InterPro" id="IPR029033">
    <property type="entry name" value="His_PPase_superfam"/>
</dbReference>
<dbReference type="InterPro" id="IPR013078">
    <property type="entry name" value="His_Pase_superF_clade-1"/>
</dbReference>
<accession>A0A5C3QHR6</accession>
<feature type="region of interest" description="Disordered" evidence="1">
    <location>
        <begin position="238"/>
        <end position="266"/>
    </location>
</feature>
<keyword evidence="3" id="KW-1185">Reference proteome</keyword>
<dbReference type="PANTHER" id="PTHR16469:SF51">
    <property type="entry name" value="TRANSCRIPTION FACTOR TAU 55 KDA SUBUNIT"/>
    <property type="match status" value="1"/>
</dbReference>
<dbReference type="CDD" id="cd07067">
    <property type="entry name" value="HP_PGM_like"/>
    <property type="match status" value="1"/>
</dbReference>
<dbReference type="PANTHER" id="PTHR16469">
    <property type="entry name" value="UBIQUITIN-ASSOCIATED AND SH3 DOMAIN-CONTAINING BA-RELATED"/>
    <property type="match status" value="1"/>
</dbReference>
<protein>
    <submittedName>
        <fullName evidence="2">Histidine phosphatase superfamily</fullName>
    </submittedName>
</protein>
<feature type="compositionally biased region" description="Basic and acidic residues" evidence="1">
    <location>
        <begin position="238"/>
        <end position="253"/>
    </location>
</feature>
<proteinExistence type="predicted"/>
<dbReference type="Gene3D" id="3.40.50.1240">
    <property type="entry name" value="Phosphoglycerate mutase-like"/>
    <property type="match status" value="1"/>
</dbReference>
<dbReference type="EMBL" id="ML178832">
    <property type="protein sequence ID" value="TFK99718.1"/>
    <property type="molecule type" value="Genomic_DNA"/>
</dbReference>
<evidence type="ECO:0000313" key="2">
    <source>
        <dbReference type="EMBL" id="TFK99718.1"/>
    </source>
</evidence>
<reference evidence="2 3" key="1">
    <citation type="journal article" date="2019" name="Nat. Ecol. Evol.">
        <title>Megaphylogeny resolves global patterns of mushroom evolution.</title>
        <authorList>
            <person name="Varga T."/>
            <person name="Krizsan K."/>
            <person name="Foldi C."/>
            <person name="Dima B."/>
            <person name="Sanchez-Garcia M."/>
            <person name="Sanchez-Ramirez S."/>
            <person name="Szollosi G.J."/>
            <person name="Szarkandi J.G."/>
            <person name="Papp V."/>
            <person name="Albert L."/>
            <person name="Andreopoulos W."/>
            <person name="Angelini C."/>
            <person name="Antonin V."/>
            <person name="Barry K.W."/>
            <person name="Bougher N.L."/>
            <person name="Buchanan P."/>
            <person name="Buyck B."/>
            <person name="Bense V."/>
            <person name="Catcheside P."/>
            <person name="Chovatia M."/>
            <person name="Cooper J."/>
            <person name="Damon W."/>
            <person name="Desjardin D."/>
            <person name="Finy P."/>
            <person name="Geml J."/>
            <person name="Haridas S."/>
            <person name="Hughes K."/>
            <person name="Justo A."/>
            <person name="Karasinski D."/>
            <person name="Kautmanova I."/>
            <person name="Kiss B."/>
            <person name="Kocsube S."/>
            <person name="Kotiranta H."/>
            <person name="LaButti K.M."/>
            <person name="Lechner B.E."/>
            <person name="Liimatainen K."/>
            <person name="Lipzen A."/>
            <person name="Lukacs Z."/>
            <person name="Mihaltcheva S."/>
            <person name="Morgado L.N."/>
            <person name="Niskanen T."/>
            <person name="Noordeloos M.E."/>
            <person name="Ohm R.A."/>
            <person name="Ortiz-Santana B."/>
            <person name="Ovrebo C."/>
            <person name="Racz N."/>
            <person name="Riley R."/>
            <person name="Savchenko A."/>
            <person name="Shiryaev A."/>
            <person name="Soop K."/>
            <person name="Spirin V."/>
            <person name="Szebenyi C."/>
            <person name="Tomsovsky M."/>
            <person name="Tulloss R.E."/>
            <person name="Uehling J."/>
            <person name="Grigoriev I.V."/>
            <person name="Vagvolgyi C."/>
            <person name="Papp T."/>
            <person name="Martin F.M."/>
            <person name="Miettinen O."/>
            <person name="Hibbett D.S."/>
            <person name="Nagy L.G."/>
        </authorList>
    </citation>
    <scope>NUCLEOTIDE SEQUENCE [LARGE SCALE GENOMIC DNA]</scope>
    <source>
        <strain evidence="2 3">CBS 309.79</strain>
    </source>
</reference>
<evidence type="ECO:0000313" key="3">
    <source>
        <dbReference type="Proteomes" id="UP000305067"/>
    </source>
</evidence>
<dbReference type="InterPro" id="IPR051710">
    <property type="entry name" value="Phosphatase_SH3-domain"/>
</dbReference>
<dbReference type="AlphaFoldDB" id="A0A5C3QHR6"/>
<sequence length="266" mass="29737">MTVETVYIARHGFRLNWVNTNWKSETGMPRDPPLAAFGLDQAKELAEHFLSMPEDERPTAIYSSPYYRCLQTSEPVSRALGVPIFIEHGLSEWYSNVKENTGLHPRPESAGSLKKYFSTIDITHQSIYYPSRKGESVSGLHQRTNEFMDAFLPYVSETTSAKRILLVSHAATCITMCKYFSGDANLQLRYGCCTLSEARRAGNGEGWELKRAGDGSFMAKGVQRDWGLEDVVMDGDEVIHEPGEGDTSEKDHPVGLVLPHQSNSNL</sequence>
<dbReference type="SMART" id="SM00855">
    <property type="entry name" value="PGAM"/>
    <property type="match status" value="1"/>
</dbReference>